<accession>A0A426Y9U0</accession>
<reference evidence="2 3" key="1">
    <citation type="journal article" date="2014" name="Agronomy (Basel)">
        <title>A Draft Genome Sequence for Ensete ventricosum, the Drought-Tolerant Tree Against Hunger.</title>
        <authorList>
            <person name="Harrison J."/>
            <person name="Moore K.A."/>
            <person name="Paszkiewicz K."/>
            <person name="Jones T."/>
            <person name="Grant M."/>
            <person name="Ambacheew D."/>
            <person name="Muzemil S."/>
            <person name="Studholme D.J."/>
        </authorList>
    </citation>
    <scope>NUCLEOTIDE SEQUENCE [LARGE SCALE GENOMIC DNA]</scope>
</reference>
<evidence type="ECO:0000313" key="2">
    <source>
        <dbReference type="EMBL" id="RRT48499.1"/>
    </source>
</evidence>
<feature type="compositionally biased region" description="Low complexity" evidence="1">
    <location>
        <begin position="27"/>
        <end position="36"/>
    </location>
</feature>
<feature type="non-terminal residue" evidence="2">
    <location>
        <position position="1"/>
    </location>
</feature>
<dbReference type="PANTHER" id="PTHR47530">
    <property type="entry name" value="E3 UBIQUITIN LIGASE BIG BROTHER-RELATED"/>
    <property type="match status" value="1"/>
</dbReference>
<feature type="compositionally biased region" description="Pro residues" evidence="1">
    <location>
        <begin position="17"/>
        <end position="26"/>
    </location>
</feature>
<sequence>KRRRKKRDTDEGNANPNPIPTPPPPAGDASPSGEATLPPPPPSSARRPFTSLSQVDADLALARALQEQAPDPSCSSMFESCYGIGNESFGRSFDVGDWVQERAYAMLRMNGVDCSDYGSYYAGSYGYEEEEVEEGVGDEPGQVIEDDAGNIEGSDYTRTLSIPMILMLTMRHSQGRCRILRSRRWMFGRWPSQD</sequence>
<organism evidence="2 3">
    <name type="scientific">Ensete ventricosum</name>
    <name type="common">Abyssinian banana</name>
    <name type="synonym">Musa ensete</name>
    <dbReference type="NCBI Taxonomy" id="4639"/>
    <lineage>
        <taxon>Eukaryota</taxon>
        <taxon>Viridiplantae</taxon>
        <taxon>Streptophyta</taxon>
        <taxon>Embryophyta</taxon>
        <taxon>Tracheophyta</taxon>
        <taxon>Spermatophyta</taxon>
        <taxon>Magnoliopsida</taxon>
        <taxon>Liliopsida</taxon>
        <taxon>Zingiberales</taxon>
        <taxon>Musaceae</taxon>
        <taxon>Ensete</taxon>
    </lineage>
</organism>
<proteinExistence type="predicted"/>
<dbReference type="Proteomes" id="UP000287651">
    <property type="component" value="Unassembled WGS sequence"/>
</dbReference>
<dbReference type="AlphaFoldDB" id="A0A426Y9U0"/>
<gene>
    <name evidence="2" type="ORF">B296_00033974</name>
</gene>
<evidence type="ECO:0000313" key="3">
    <source>
        <dbReference type="Proteomes" id="UP000287651"/>
    </source>
</evidence>
<dbReference type="EMBL" id="AMZH03013921">
    <property type="protein sequence ID" value="RRT48499.1"/>
    <property type="molecule type" value="Genomic_DNA"/>
</dbReference>
<dbReference type="PANTHER" id="PTHR47530:SF4">
    <property type="entry name" value="E3 UBIQUITIN LIGASE BIG BROTHER-RELATED"/>
    <property type="match status" value="1"/>
</dbReference>
<feature type="region of interest" description="Disordered" evidence="1">
    <location>
        <begin position="1"/>
        <end position="52"/>
    </location>
</feature>
<evidence type="ECO:0000256" key="1">
    <source>
        <dbReference type="SAM" id="MobiDB-lite"/>
    </source>
</evidence>
<protein>
    <submittedName>
        <fullName evidence="2">Uncharacterized protein</fullName>
    </submittedName>
</protein>
<comment type="caution">
    <text evidence="2">The sequence shown here is derived from an EMBL/GenBank/DDBJ whole genome shotgun (WGS) entry which is preliminary data.</text>
</comment>
<name>A0A426Y9U0_ENSVE</name>
<dbReference type="InterPro" id="IPR043312">
    <property type="entry name" value="AtBBR-like"/>
</dbReference>